<dbReference type="PANTHER" id="PTHR34136:SF1">
    <property type="entry name" value="UDP-N-ACETYL-D-MANNOSAMINURONIC ACID TRANSFERASE"/>
    <property type="match status" value="1"/>
</dbReference>
<dbReference type="PANTHER" id="PTHR34136">
    <property type="match status" value="1"/>
</dbReference>
<keyword evidence="2 3" id="KW-0808">Transferase</keyword>
<dbReference type="Proteomes" id="UP000278398">
    <property type="component" value="Unassembled WGS sequence"/>
</dbReference>
<evidence type="ECO:0000256" key="1">
    <source>
        <dbReference type="ARBA" id="ARBA00022676"/>
    </source>
</evidence>
<evidence type="ECO:0000313" key="4">
    <source>
        <dbReference type="Proteomes" id="UP000278398"/>
    </source>
</evidence>
<evidence type="ECO:0000256" key="2">
    <source>
        <dbReference type="ARBA" id="ARBA00022679"/>
    </source>
</evidence>
<dbReference type="Pfam" id="PF03808">
    <property type="entry name" value="Glyco_tran_WecG"/>
    <property type="match status" value="1"/>
</dbReference>
<reference evidence="3 4" key="1">
    <citation type="submission" date="2018-12" db="EMBL/GenBank/DDBJ databases">
        <title>Mesorhizobium carbonis sp. nov., isolated from coal mine water.</title>
        <authorList>
            <person name="Xin W."/>
            <person name="Xu Z."/>
            <person name="Xiang F."/>
            <person name="Zhang J."/>
            <person name="Xi L."/>
            <person name="Liu J."/>
        </authorList>
    </citation>
    <scope>NUCLEOTIDE SEQUENCE [LARGE SCALE GENOMIC DNA]</scope>
    <source>
        <strain evidence="3 4">B2.3</strain>
    </source>
</reference>
<proteinExistence type="predicted"/>
<dbReference type="RefSeq" id="WP_126698814.1">
    <property type="nucleotide sequence ID" value="NZ_RWKW01000026.1"/>
</dbReference>
<comment type="caution">
    <text evidence="3">The sequence shown here is derived from an EMBL/GenBank/DDBJ whole genome shotgun (WGS) entry which is preliminary data.</text>
</comment>
<evidence type="ECO:0000313" key="3">
    <source>
        <dbReference type="EMBL" id="RST87074.1"/>
    </source>
</evidence>
<keyword evidence="1" id="KW-0328">Glycosyltransferase</keyword>
<organism evidence="3 4">
    <name type="scientific">Aquibium carbonis</name>
    <dbReference type="NCBI Taxonomy" id="2495581"/>
    <lineage>
        <taxon>Bacteria</taxon>
        <taxon>Pseudomonadati</taxon>
        <taxon>Pseudomonadota</taxon>
        <taxon>Alphaproteobacteria</taxon>
        <taxon>Hyphomicrobiales</taxon>
        <taxon>Phyllobacteriaceae</taxon>
        <taxon>Aquibium</taxon>
    </lineage>
</organism>
<dbReference type="GO" id="GO:0016758">
    <property type="term" value="F:hexosyltransferase activity"/>
    <property type="evidence" value="ECO:0007669"/>
    <property type="project" value="TreeGrafter"/>
</dbReference>
<dbReference type="EMBL" id="RWKW01000026">
    <property type="protein sequence ID" value="RST87074.1"/>
    <property type="molecule type" value="Genomic_DNA"/>
</dbReference>
<sequence length="264" mass="29198">MTVNAGKPEGIARPALPVKRSILGVDVMPMTQREAIDFLGDRIRTGTFTRIAFLNAHVANLATGDTAFKETLRDFVVFPDGIGVDIASSVLHGDPFPANLNGTDFVPAFIAAQTAPLRIGLIGTTRVNVELAASHLRAFAPRHEVVMVQDGYFSDAEEPGILARLEAVRPDILLVALGVPRQERWIARNLTDRHCTVVLGVGALLDFMSGTIPRAPLGLRRLGLEWLFRLFVEPMRLWRRYVLGNPLFLMRVLGRKLSRSKDER</sequence>
<dbReference type="CDD" id="cd06533">
    <property type="entry name" value="Glyco_transf_WecG_TagA"/>
    <property type="match status" value="1"/>
</dbReference>
<gene>
    <name evidence="3" type="ORF">EJC49_07335</name>
</gene>
<accession>A0A429Z0A0</accession>
<keyword evidence="4" id="KW-1185">Reference proteome</keyword>
<dbReference type="AlphaFoldDB" id="A0A429Z0A0"/>
<name>A0A429Z0A0_9HYPH</name>
<protein>
    <submittedName>
        <fullName evidence="3">Glycosyltransferase</fullName>
    </submittedName>
</protein>
<dbReference type="OrthoDB" id="9771846at2"/>
<dbReference type="InterPro" id="IPR004629">
    <property type="entry name" value="WecG_TagA_CpsF"/>
</dbReference>
<dbReference type="NCBIfam" id="TIGR00696">
    <property type="entry name" value="wecG_tagA_cpsF"/>
    <property type="match status" value="1"/>
</dbReference>